<evidence type="ECO:0000256" key="2">
    <source>
        <dbReference type="SAM" id="SignalP"/>
    </source>
</evidence>
<feature type="chain" id="PRO_5001581813" evidence="2">
    <location>
        <begin position="23"/>
        <end position="190"/>
    </location>
</feature>
<dbReference type="Gene3D" id="1.25.40.10">
    <property type="entry name" value="Tetratricopeptide repeat domain"/>
    <property type="match status" value="1"/>
</dbReference>
<dbReference type="PROSITE" id="PS51257">
    <property type="entry name" value="PROKAR_LIPOPROTEIN"/>
    <property type="match status" value="1"/>
</dbReference>
<name>A0A059XW66_9BACT</name>
<reference evidence="4" key="1">
    <citation type="submission" date="2014-02" db="EMBL/GenBank/DDBJ databases">
        <title>Complete genome sequence and comparative genomic analysis of the nitrogen-fixing bacterium Leptospirillum ferriphilum YSK.</title>
        <authorList>
            <person name="Guo X."/>
            <person name="Yin H."/>
            <person name="Liang Y."/>
            <person name="Hu Q."/>
            <person name="Ma L."/>
            <person name="Xiao Y."/>
            <person name="Zhang X."/>
            <person name="Qiu G."/>
            <person name="Liu X."/>
        </authorList>
    </citation>
    <scope>NUCLEOTIDE SEQUENCE [LARGE SCALE GENOMIC DNA]</scope>
    <source>
        <strain evidence="4">YSK</strain>
    </source>
</reference>
<gene>
    <name evidence="3" type="ORF">Y981_12970</name>
</gene>
<dbReference type="HOGENOM" id="CLU_1459630_0_0_0"/>
<accession>A0A059XW66</accession>
<evidence type="ECO:0000256" key="1">
    <source>
        <dbReference type="PROSITE-ProRule" id="PRU00339"/>
    </source>
</evidence>
<dbReference type="PROSITE" id="PS50005">
    <property type="entry name" value="TPR"/>
    <property type="match status" value="1"/>
</dbReference>
<evidence type="ECO:0000313" key="3">
    <source>
        <dbReference type="EMBL" id="AIA31325.1"/>
    </source>
</evidence>
<dbReference type="InterPro" id="IPR019734">
    <property type="entry name" value="TPR_rpt"/>
</dbReference>
<keyword evidence="4" id="KW-1185">Reference proteome</keyword>
<sequence length="190" mass="21213">MKKKRVGGILSALILATVTSCASSGALQNQDLLKQSSLDIRQHRLSEAQAILDRLRTTLPDNPAVWNNLATVAFLQKNYPLALAMMDNALSLRPTNPDLRMNKARLLLAMGHNESARILLRRMIRLRPWPKGYRILLAIAEKRTGHREASRILFEEMIANHPDDTLAQKYLSSFSAPDNNIPPSGPKTTP</sequence>
<proteinExistence type="predicted"/>
<feature type="repeat" description="TPR" evidence="1">
    <location>
        <begin position="63"/>
        <end position="96"/>
    </location>
</feature>
<dbReference type="SUPFAM" id="SSF48452">
    <property type="entry name" value="TPR-like"/>
    <property type="match status" value="1"/>
</dbReference>
<dbReference type="Proteomes" id="UP000027059">
    <property type="component" value="Chromosome"/>
</dbReference>
<keyword evidence="2" id="KW-0732">Signal</keyword>
<dbReference type="Pfam" id="PF14559">
    <property type="entry name" value="TPR_19"/>
    <property type="match status" value="1"/>
</dbReference>
<evidence type="ECO:0000313" key="4">
    <source>
        <dbReference type="Proteomes" id="UP000027059"/>
    </source>
</evidence>
<feature type="signal peptide" evidence="2">
    <location>
        <begin position="1"/>
        <end position="22"/>
    </location>
</feature>
<dbReference type="KEGG" id="lfp:Y981_12970"/>
<dbReference type="SMART" id="SM00028">
    <property type="entry name" value="TPR"/>
    <property type="match status" value="1"/>
</dbReference>
<dbReference type="AlphaFoldDB" id="A0A059XW66"/>
<reference evidence="3 4" key="2">
    <citation type="journal article" date="2015" name="Biomed. Res. Int.">
        <title>Effects of Arsenite Resistance on the Growth and Functional Gene Expression of Leptospirillum ferriphilum and Acidithiobacillus thiooxidans in Pure Culture and Coculture.</title>
        <authorList>
            <person name="Jiang H."/>
            <person name="Liang Y."/>
            <person name="Yin H."/>
            <person name="Xiao Y."/>
            <person name="Guo X."/>
            <person name="Xu Y."/>
            <person name="Hu Q."/>
            <person name="Liu H."/>
            <person name="Liu X."/>
        </authorList>
    </citation>
    <scope>NUCLEOTIDE SEQUENCE [LARGE SCALE GENOMIC DNA]</scope>
    <source>
        <strain evidence="3 4">YSK</strain>
    </source>
</reference>
<dbReference type="EMBL" id="CP007243">
    <property type="protein sequence ID" value="AIA31325.1"/>
    <property type="molecule type" value="Genomic_DNA"/>
</dbReference>
<dbReference type="InterPro" id="IPR011990">
    <property type="entry name" value="TPR-like_helical_dom_sf"/>
</dbReference>
<organism evidence="3 4">
    <name type="scientific">Leptospirillum ferriphilum YSK</name>
    <dbReference type="NCBI Taxonomy" id="1441628"/>
    <lineage>
        <taxon>Bacteria</taxon>
        <taxon>Pseudomonadati</taxon>
        <taxon>Nitrospirota</taxon>
        <taxon>Nitrospiria</taxon>
        <taxon>Nitrospirales</taxon>
        <taxon>Nitrospiraceae</taxon>
        <taxon>Leptospirillum</taxon>
    </lineage>
</organism>
<keyword evidence="1" id="KW-0802">TPR repeat</keyword>
<dbReference type="OrthoDB" id="6196966at2"/>
<protein>
    <submittedName>
        <fullName evidence="3">Uncharacterized protein</fullName>
    </submittedName>
</protein>
<dbReference type="RefSeq" id="WP_051613932.1">
    <property type="nucleotide sequence ID" value="NZ_CP007243.1"/>
</dbReference>